<evidence type="ECO:0000313" key="2">
    <source>
        <dbReference type="EMBL" id="KAF7819833.1"/>
    </source>
</evidence>
<dbReference type="EMBL" id="JAAIUW010000008">
    <property type="protein sequence ID" value="KAF7819833.1"/>
    <property type="molecule type" value="Genomic_DNA"/>
</dbReference>
<dbReference type="InterPro" id="IPR016162">
    <property type="entry name" value="Ald_DH_N"/>
</dbReference>
<keyword evidence="3" id="KW-1185">Reference proteome</keyword>
<accession>A0A834TD80</accession>
<dbReference type="Gene3D" id="3.40.605.10">
    <property type="entry name" value="Aldehyde Dehydrogenase, Chain A, domain 1"/>
    <property type="match status" value="1"/>
</dbReference>
<organism evidence="2 3">
    <name type="scientific">Senna tora</name>
    <dbReference type="NCBI Taxonomy" id="362788"/>
    <lineage>
        <taxon>Eukaryota</taxon>
        <taxon>Viridiplantae</taxon>
        <taxon>Streptophyta</taxon>
        <taxon>Embryophyta</taxon>
        <taxon>Tracheophyta</taxon>
        <taxon>Spermatophyta</taxon>
        <taxon>Magnoliopsida</taxon>
        <taxon>eudicotyledons</taxon>
        <taxon>Gunneridae</taxon>
        <taxon>Pentapetalae</taxon>
        <taxon>rosids</taxon>
        <taxon>fabids</taxon>
        <taxon>Fabales</taxon>
        <taxon>Fabaceae</taxon>
        <taxon>Caesalpinioideae</taxon>
        <taxon>Cassia clade</taxon>
        <taxon>Senna</taxon>
    </lineage>
</organism>
<evidence type="ECO:0000259" key="1">
    <source>
        <dbReference type="Pfam" id="PF00171"/>
    </source>
</evidence>
<evidence type="ECO:0000313" key="3">
    <source>
        <dbReference type="Proteomes" id="UP000634136"/>
    </source>
</evidence>
<dbReference type="Proteomes" id="UP000634136">
    <property type="component" value="Unassembled WGS sequence"/>
</dbReference>
<feature type="domain" description="Aldehyde dehydrogenase" evidence="1">
    <location>
        <begin position="30"/>
        <end position="81"/>
    </location>
</feature>
<dbReference type="PANTHER" id="PTHR11699">
    <property type="entry name" value="ALDEHYDE DEHYDROGENASE-RELATED"/>
    <property type="match status" value="1"/>
</dbReference>
<proteinExistence type="predicted"/>
<dbReference type="GO" id="GO:0016491">
    <property type="term" value="F:oxidoreductase activity"/>
    <property type="evidence" value="ECO:0007669"/>
    <property type="project" value="InterPro"/>
</dbReference>
<dbReference type="InterPro" id="IPR015590">
    <property type="entry name" value="Aldehyde_DH_dom"/>
</dbReference>
<name>A0A834TD80_9FABA</name>
<gene>
    <name evidence="2" type="ORF">G2W53_025288</name>
</gene>
<reference evidence="2" key="1">
    <citation type="submission" date="2020-09" db="EMBL/GenBank/DDBJ databases">
        <title>Genome-Enabled Discovery of Anthraquinone Biosynthesis in Senna tora.</title>
        <authorList>
            <person name="Kang S.-H."/>
            <person name="Pandey R.P."/>
            <person name="Lee C.-M."/>
            <person name="Sim J.-S."/>
            <person name="Jeong J.-T."/>
            <person name="Choi B.-S."/>
            <person name="Jung M."/>
            <person name="Ginzburg D."/>
            <person name="Zhao K."/>
            <person name="Won S.Y."/>
            <person name="Oh T.-J."/>
            <person name="Yu Y."/>
            <person name="Kim N.-H."/>
            <person name="Lee O.R."/>
            <person name="Lee T.-H."/>
            <person name="Bashyal P."/>
            <person name="Kim T.-S."/>
            <person name="Lee W.-H."/>
            <person name="Kawkins C."/>
            <person name="Kim C.-K."/>
            <person name="Kim J.S."/>
            <person name="Ahn B.O."/>
            <person name="Rhee S.Y."/>
            <person name="Sohng J.K."/>
        </authorList>
    </citation>
    <scope>NUCLEOTIDE SEQUENCE</scope>
    <source>
        <tissue evidence="2">Leaf</tissue>
    </source>
</reference>
<dbReference type="Pfam" id="PF00171">
    <property type="entry name" value="Aldedh"/>
    <property type="match status" value="1"/>
</dbReference>
<dbReference type="SUPFAM" id="SSF53720">
    <property type="entry name" value="ALDH-like"/>
    <property type="match status" value="1"/>
</dbReference>
<comment type="caution">
    <text evidence="2">The sequence shown here is derived from an EMBL/GenBank/DDBJ whole genome shotgun (WGS) entry which is preliminary data.</text>
</comment>
<sequence>MASLSNGNHHPSPPDVPAVKFTKLFINGQFVDSVSGKTFESIDPRSGKAIATIAEGAKDDIDLAVKAAREAFDSGPWPRLPGS</sequence>
<protein>
    <submittedName>
        <fullName evidence="2">Aldehyde dehydrogenase family 2 member C4-like</fullName>
    </submittedName>
</protein>
<dbReference type="OrthoDB" id="310895at2759"/>
<dbReference type="AlphaFoldDB" id="A0A834TD80"/>
<dbReference type="InterPro" id="IPR016161">
    <property type="entry name" value="Ald_DH/histidinol_DH"/>
</dbReference>